<gene>
    <name evidence="1" type="ORF">ETH_00004475</name>
</gene>
<dbReference type="GeneID" id="25250103"/>
<dbReference type="InterPro" id="IPR037485">
    <property type="entry name" value="PEX22"/>
</dbReference>
<dbReference type="AlphaFoldDB" id="U6L5Z3"/>
<dbReference type="RefSeq" id="XP_013234733.1">
    <property type="nucleotide sequence ID" value="XM_013379279.1"/>
</dbReference>
<reference evidence="1" key="2">
    <citation type="submission" date="2013-10" db="EMBL/GenBank/DDBJ databases">
        <authorList>
            <person name="Aslett M."/>
        </authorList>
    </citation>
    <scope>NUCLEOTIDE SEQUENCE [LARGE SCALE GENOMIC DNA]</scope>
    <source>
        <strain evidence="1">Houghton</strain>
    </source>
</reference>
<sequence>MFCDTSPGAVAMVRQLQPHLHIETDAWVSEQLKGKIADVRTAKEGLQHYLTAMETSSAAEA</sequence>
<protein>
    <submittedName>
        <fullName evidence="1">Uncharacterized protein</fullName>
    </submittedName>
</protein>
<accession>U6L5Z3</accession>
<evidence type="ECO:0000313" key="2">
    <source>
        <dbReference type="Proteomes" id="UP000030747"/>
    </source>
</evidence>
<name>U6L5Z3_EIMTE</name>
<keyword evidence="2" id="KW-1185">Reference proteome</keyword>
<dbReference type="Proteomes" id="UP000030747">
    <property type="component" value="Unassembled WGS sequence"/>
</dbReference>
<proteinExistence type="predicted"/>
<dbReference type="VEuPathDB" id="ToxoDB:ETH_00004475"/>
<evidence type="ECO:0000313" key="1">
    <source>
        <dbReference type="EMBL" id="CDJ43984.1"/>
    </source>
</evidence>
<dbReference type="Pfam" id="PF22978">
    <property type="entry name" value="HAD_Pex22"/>
    <property type="match status" value="1"/>
</dbReference>
<dbReference type="VEuPathDB" id="ToxoDB:ETH2_1001600"/>
<organism evidence="1 2">
    <name type="scientific">Eimeria tenella</name>
    <name type="common">Coccidian parasite</name>
    <dbReference type="NCBI Taxonomy" id="5802"/>
    <lineage>
        <taxon>Eukaryota</taxon>
        <taxon>Sar</taxon>
        <taxon>Alveolata</taxon>
        <taxon>Apicomplexa</taxon>
        <taxon>Conoidasida</taxon>
        <taxon>Coccidia</taxon>
        <taxon>Eucoccidiorida</taxon>
        <taxon>Eimeriorina</taxon>
        <taxon>Eimeriidae</taxon>
        <taxon>Eimeria</taxon>
    </lineage>
</organism>
<dbReference type="GO" id="GO:0007031">
    <property type="term" value="P:peroxisome organization"/>
    <property type="evidence" value="ECO:0007669"/>
    <property type="project" value="InterPro"/>
</dbReference>
<dbReference type="OrthoDB" id="365975at2759"/>
<reference evidence="1" key="1">
    <citation type="submission" date="2013-10" db="EMBL/GenBank/DDBJ databases">
        <title>Genomic analysis of the causative agents of coccidiosis in chickens.</title>
        <authorList>
            <person name="Reid A.J."/>
            <person name="Blake D."/>
            <person name="Billington K."/>
            <person name="Browne H."/>
            <person name="Dunn M."/>
            <person name="Hung S."/>
            <person name="Kawahara F."/>
            <person name="Miranda-Saavedra D."/>
            <person name="Mourier T."/>
            <person name="Nagra H."/>
            <person name="Otto T.D."/>
            <person name="Rawlings N."/>
            <person name="Sanchez A."/>
            <person name="Sanders M."/>
            <person name="Subramaniam C."/>
            <person name="Tay Y."/>
            <person name="Dear P."/>
            <person name="Doerig C."/>
            <person name="Gruber A."/>
            <person name="Parkinson J."/>
            <person name="Shirley M."/>
            <person name="Wan K.L."/>
            <person name="Berriman M."/>
            <person name="Tomley F."/>
            <person name="Pain A."/>
        </authorList>
    </citation>
    <scope>NUCLEOTIDE SEQUENCE [LARGE SCALE GENOMIC DNA]</scope>
    <source>
        <strain evidence="1">Houghton</strain>
    </source>
</reference>
<dbReference type="EMBL" id="HG676470">
    <property type="protein sequence ID" value="CDJ43984.1"/>
    <property type="molecule type" value="Genomic_DNA"/>
</dbReference>